<keyword evidence="2" id="KW-1185">Reference proteome</keyword>
<accession>A0AAV4UIU6</accession>
<comment type="caution">
    <text evidence="1">The sequence shown here is derived from an EMBL/GenBank/DDBJ whole genome shotgun (WGS) entry which is preliminary data.</text>
</comment>
<organism evidence="1 2">
    <name type="scientific">Caerostris extrusa</name>
    <name type="common">Bark spider</name>
    <name type="synonym">Caerostris bankana</name>
    <dbReference type="NCBI Taxonomy" id="172846"/>
    <lineage>
        <taxon>Eukaryota</taxon>
        <taxon>Metazoa</taxon>
        <taxon>Ecdysozoa</taxon>
        <taxon>Arthropoda</taxon>
        <taxon>Chelicerata</taxon>
        <taxon>Arachnida</taxon>
        <taxon>Araneae</taxon>
        <taxon>Araneomorphae</taxon>
        <taxon>Entelegynae</taxon>
        <taxon>Araneoidea</taxon>
        <taxon>Araneidae</taxon>
        <taxon>Caerostris</taxon>
    </lineage>
</organism>
<dbReference type="Proteomes" id="UP001054945">
    <property type="component" value="Unassembled WGS sequence"/>
</dbReference>
<reference evidence="1 2" key="1">
    <citation type="submission" date="2021-06" db="EMBL/GenBank/DDBJ databases">
        <title>Caerostris extrusa draft genome.</title>
        <authorList>
            <person name="Kono N."/>
            <person name="Arakawa K."/>
        </authorList>
    </citation>
    <scope>NUCLEOTIDE SEQUENCE [LARGE SCALE GENOMIC DNA]</scope>
</reference>
<gene>
    <name evidence="1" type="ORF">CEXT_478311</name>
</gene>
<evidence type="ECO:0000313" key="1">
    <source>
        <dbReference type="EMBL" id="GIY57760.1"/>
    </source>
</evidence>
<name>A0AAV4UIU6_CAEEX</name>
<dbReference type="AlphaFoldDB" id="A0AAV4UIU6"/>
<evidence type="ECO:0000313" key="2">
    <source>
        <dbReference type="Proteomes" id="UP001054945"/>
    </source>
</evidence>
<proteinExistence type="predicted"/>
<dbReference type="EMBL" id="BPLR01012957">
    <property type="protein sequence ID" value="GIY57760.1"/>
    <property type="molecule type" value="Genomic_DNA"/>
</dbReference>
<protein>
    <submittedName>
        <fullName evidence="1">Uncharacterized protein</fullName>
    </submittedName>
</protein>
<sequence length="89" mass="10412">MTSQNLLKRERGKTIIEWSKTLNERDFESEKRFACPESVVCSCDRQMTSQNLPRGKKRGETIMEWSKTLNERDLESEKRFCLPGVRVSA</sequence>